<evidence type="ECO:0000313" key="2">
    <source>
        <dbReference type="Proteomes" id="UP000274907"/>
    </source>
</evidence>
<dbReference type="Proteomes" id="UP000274907">
    <property type="component" value="Unassembled WGS sequence"/>
</dbReference>
<accession>A0A3S0B324</accession>
<keyword evidence="2" id="KW-1185">Reference proteome</keyword>
<dbReference type="AlphaFoldDB" id="A0A3S0B324"/>
<reference evidence="1 2" key="1">
    <citation type="submission" date="2018-12" db="EMBL/GenBank/DDBJ databases">
        <title>YIM 101343 draft genome.</title>
        <authorList>
            <person name="Chen X."/>
        </authorList>
    </citation>
    <scope>NUCLEOTIDE SEQUENCE [LARGE SCALE GENOMIC DNA]</scope>
    <source>
        <strain evidence="1 2">YIM 101343</strain>
    </source>
</reference>
<gene>
    <name evidence="1" type="ORF">EAH68_12670</name>
</gene>
<protein>
    <submittedName>
        <fullName evidence="1">Uncharacterized protein</fullName>
    </submittedName>
</protein>
<dbReference type="RefSeq" id="WP_126121710.1">
    <property type="nucleotide sequence ID" value="NZ_RXHJ01000019.1"/>
</dbReference>
<dbReference type="EMBL" id="RXHJ01000019">
    <property type="protein sequence ID" value="RSZ61513.1"/>
    <property type="molecule type" value="Genomic_DNA"/>
</dbReference>
<sequence length="83" mass="9016">MHKVRPGALDEIAQMIDAKSDSDVAKFLGVSERELEAMRYGHGVGVLQAAVIAKRREAHLRAMDILDEVTGQKGAFVEDQPAA</sequence>
<evidence type="ECO:0000313" key="1">
    <source>
        <dbReference type="EMBL" id="RSZ61513.1"/>
    </source>
</evidence>
<proteinExistence type="predicted"/>
<dbReference type="OrthoDB" id="4424399at2"/>
<organism evidence="1 2">
    <name type="scientific">Corynebacterium hylobatis</name>
    <dbReference type="NCBI Taxonomy" id="1859290"/>
    <lineage>
        <taxon>Bacteria</taxon>
        <taxon>Bacillati</taxon>
        <taxon>Actinomycetota</taxon>
        <taxon>Actinomycetes</taxon>
        <taxon>Mycobacteriales</taxon>
        <taxon>Corynebacteriaceae</taxon>
        <taxon>Corynebacterium</taxon>
    </lineage>
</organism>
<name>A0A3S0B324_9CORY</name>
<comment type="caution">
    <text evidence="1">The sequence shown here is derived from an EMBL/GenBank/DDBJ whole genome shotgun (WGS) entry which is preliminary data.</text>
</comment>